<sequence>MQGKENNSPESTLYHFLHLGLNRSFTLCSSLILQDFIERMEQHCFVCACETEMGCGTGKFLTFRTLMFLLGMISLFLFYLFVSRFLAYKLLFSSRVCSAILFFEHLHDWPYLVWAVQAMREKLAYGSFEILLF</sequence>
<protein>
    <submittedName>
        <fullName evidence="2">Uncharacterized protein</fullName>
    </submittedName>
</protein>
<keyword evidence="3" id="KW-1185">Reference proteome</keyword>
<dbReference type="AlphaFoldDB" id="A0A5N5MNB9"/>
<reference evidence="3" key="1">
    <citation type="journal article" date="2019" name="Gigascience">
        <title>De novo genome assembly of the endangered Acer yangbiense, a plant species with extremely small populations endemic to Yunnan Province, China.</title>
        <authorList>
            <person name="Yang J."/>
            <person name="Wariss H.M."/>
            <person name="Tao L."/>
            <person name="Zhang R."/>
            <person name="Yun Q."/>
            <person name="Hollingsworth P."/>
            <person name="Dao Z."/>
            <person name="Luo G."/>
            <person name="Guo H."/>
            <person name="Ma Y."/>
            <person name="Sun W."/>
        </authorList>
    </citation>
    <scope>NUCLEOTIDE SEQUENCE [LARGE SCALE GENOMIC DNA]</scope>
    <source>
        <strain evidence="3">cv. br00</strain>
    </source>
</reference>
<proteinExistence type="predicted"/>
<accession>A0A5N5MNB9</accession>
<feature type="transmembrane region" description="Helical" evidence="1">
    <location>
        <begin position="66"/>
        <end position="86"/>
    </location>
</feature>
<gene>
    <name evidence="2" type="ORF">DKX38_007451</name>
</gene>
<evidence type="ECO:0000256" key="1">
    <source>
        <dbReference type="SAM" id="Phobius"/>
    </source>
</evidence>
<keyword evidence="1" id="KW-0812">Transmembrane</keyword>
<evidence type="ECO:0000313" key="2">
    <source>
        <dbReference type="EMBL" id="KAB5556542.1"/>
    </source>
</evidence>
<keyword evidence="1" id="KW-1133">Transmembrane helix</keyword>
<name>A0A5N5MNB9_9ROSI</name>
<dbReference type="EMBL" id="VDCV01000005">
    <property type="protein sequence ID" value="KAB5556542.1"/>
    <property type="molecule type" value="Genomic_DNA"/>
</dbReference>
<dbReference type="Proteomes" id="UP000326939">
    <property type="component" value="Chromosome 5"/>
</dbReference>
<organism evidence="2 3">
    <name type="scientific">Salix brachista</name>
    <dbReference type="NCBI Taxonomy" id="2182728"/>
    <lineage>
        <taxon>Eukaryota</taxon>
        <taxon>Viridiplantae</taxon>
        <taxon>Streptophyta</taxon>
        <taxon>Embryophyta</taxon>
        <taxon>Tracheophyta</taxon>
        <taxon>Spermatophyta</taxon>
        <taxon>Magnoliopsida</taxon>
        <taxon>eudicotyledons</taxon>
        <taxon>Gunneridae</taxon>
        <taxon>Pentapetalae</taxon>
        <taxon>rosids</taxon>
        <taxon>fabids</taxon>
        <taxon>Malpighiales</taxon>
        <taxon>Salicaceae</taxon>
        <taxon>Saliceae</taxon>
        <taxon>Salix</taxon>
    </lineage>
</organism>
<evidence type="ECO:0000313" key="3">
    <source>
        <dbReference type="Proteomes" id="UP000326939"/>
    </source>
</evidence>
<comment type="caution">
    <text evidence="2">The sequence shown here is derived from an EMBL/GenBank/DDBJ whole genome shotgun (WGS) entry which is preliminary data.</text>
</comment>
<keyword evidence="1" id="KW-0472">Membrane</keyword>